<dbReference type="Pfam" id="PF08448">
    <property type="entry name" value="PAS_4"/>
    <property type="match status" value="2"/>
</dbReference>
<dbReference type="EMBL" id="CP041046">
    <property type="protein sequence ID" value="QDE41282.1"/>
    <property type="molecule type" value="Genomic_DNA"/>
</dbReference>
<name>A0A4Y5Z732_9GAMM</name>
<dbReference type="AlphaFoldDB" id="A0A4Y5Z732"/>
<comment type="cofactor">
    <cofactor evidence="1">
        <name>Mg(2+)</name>
        <dbReference type="ChEBI" id="CHEBI:18420"/>
    </cofactor>
</comment>
<reference evidence="6 7" key="1">
    <citation type="submission" date="2019-06" db="EMBL/GenBank/DDBJ databases">
        <title>A complete genome sequence for Luteibacter pinisoli MAH-14.</title>
        <authorList>
            <person name="Baltrus D.A."/>
        </authorList>
    </citation>
    <scope>NUCLEOTIDE SEQUENCE [LARGE SCALE GENOMIC DNA]</scope>
    <source>
        <strain evidence="6 7">MAH-14</strain>
    </source>
</reference>
<dbReference type="OrthoDB" id="9804951at2"/>
<dbReference type="PANTHER" id="PTHR44757">
    <property type="entry name" value="DIGUANYLATE CYCLASE DGCP"/>
    <property type="match status" value="1"/>
</dbReference>
<dbReference type="InterPro" id="IPR000014">
    <property type="entry name" value="PAS"/>
</dbReference>
<dbReference type="SMART" id="SM00052">
    <property type="entry name" value="EAL"/>
    <property type="match status" value="1"/>
</dbReference>
<dbReference type="PROSITE" id="PS50113">
    <property type="entry name" value="PAC"/>
    <property type="match status" value="3"/>
</dbReference>
<dbReference type="CDD" id="cd01949">
    <property type="entry name" value="GGDEF"/>
    <property type="match status" value="1"/>
</dbReference>
<dbReference type="CDD" id="cd01948">
    <property type="entry name" value="EAL"/>
    <property type="match status" value="1"/>
</dbReference>
<dbReference type="SMART" id="SM00267">
    <property type="entry name" value="GGDEF"/>
    <property type="match status" value="1"/>
</dbReference>
<evidence type="ECO:0000256" key="1">
    <source>
        <dbReference type="ARBA" id="ARBA00001946"/>
    </source>
</evidence>
<evidence type="ECO:0000259" key="3">
    <source>
        <dbReference type="PROSITE" id="PS50113"/>
    </source>
</evidence>
<dbReference type="Pfam" id="PF00990">
    <property type="entry name" value="GGDEF"/>
    <property type="match status" value="1"/>
</dbReference>
<sequence length="826" mass="91457">MRLPASPDELAPADWPAFIHARAPAMVAYVGTDQRFRYASPAYCAWMGLGDAPVEGRTLRELIPAALYERIEPGVVAALAGSTMITDRELRREDVERFAQASFSPDVDDEGNVRGAFVVLADISDRRALEARLKESERRFSQAFRHAAIGMALVMPDGRWLQVNDAICGMLGYAEDELLALSFQDITHPDDLVADLGLLQQVLDGERASYHMEKRYLHREGHIVHALLTVSLVRDERSEPLYFVSQVQDISERKAFEDALFRERELAEVTLKSIGDAVITTDPELMVTSLNPIAEAMTGWSTHEAVGRPMDDIFQLRDPLTRRPIANPLRTAVQKNTIIGLTTDAILVHRNGFDSPIEDSAAPIHDHAGNVVGGVVVFHDVSETRALALKMAHLAHHDTLTGLPNRALLQSRMEFAVTVATRRRQRCALLFVDIDHFKQINDSLGHAAGDALLQEVARRIRSAVRADDTVSRLGGDEFVVLLPHVDDAVDATDVAEKVLQACNEAIGLEASALAISFSIGISLFPDDAYDAESMLRNADTAMYEAKMQGRNGYRFFNPSMNERNTARVRIEVELRKALARNELSLHYQPKVDVDLGTIVGAEALLRWQVDGEDIYTPEQFIPVAEDCGLIVPIGEWALREACRQTREWSQTYRPLSVSVNVSALQFQHTRFFESMQAILVETGLHPTLLELEVTERTVMEGGDHIADLLHRIKAEGVSLSLDDFGTGYCSLAYLKHFPVDTLKIDRAFIRDVAWDNDSAAIVSAIIAMGKGMNKMVLAEGVESVEQASFLGNAGCTQMQGFLFGRAVPARDFEARIAQVDQGLRLA</sequence>
<dbReference type="InterPro" id="IPR029787">
    <property type="entry name" value="Nucleotide_cyclase"/>
</dbReference>
<dbReference type="PROSITE" id="PS50883">
    <property type="entry name" value="EAL"/>
    <property type="match status" value="1"/>
</dbReference>
<dbReference type="Gene3D" id="3.30.450.20">
    <property type="entry name" value="PAS domain"/>
    <property type="match status" value="3"/>
</dbReference>
<dbReference type="FunFam" id="3.30.70.270:FF:000001">
    <property type="entry name" value="Diguanylate cyclase domain protein"/>
    <property type="match status" value="1"/>
</dbReference>
<dbReference type="Pfam" id="PF00989">
    <property type="entry name" value="PAS"/>
    <property type="match status" value="1"/>
</dbReference>
<feature type="domain" description="GGDEF" evidence="5">
    <location>
        <begin position="425"/>
        <end position="558"/>
    </location>
</feature>
<feature type="domain" description="PAC" evidence="3">
    <location>
        <begin position="83"/>
        <end position="135"/>
    </location>
</feature>
<gene>
    <name evidence="6" type="ORF">FIV34_19830</name>
</gene>
<dbReference type="CDD" id="cd00130">
    <property type="entry name" value="PAS"/>
    <property type="match status" value="3"/>
</dbReference>
<dbReference type="InterPro" id="IPR035919">
    <property type="entry name" value="EAL_sf"/>
</dbReference>
<feature type="domain" description="EAL" evidence="4">
    <location>
        <begin position="567"/>
        <end position="820"/>
    </location>
</feature>
<evidence type="ECO:0000259" key="2">
    <source>
        <dbReference type="PROSITE" id="PS50112"/>
    </source>
</evidence>
<dbReference type="RefSeq" id="WP_139985204.1">
    <property type="nucleotide sequence ID" value="NZ_CP041046.1"/>
</dbReference>
<proteinExistence type="predicted"/>
<evidence type="ECO:0000259" key="4">
    <source>
        <dbReference type="PROSITE" id="PS50883"/>
    </source>
</evidence>
<dbReference type="InterPro" id="IPR043128">
    <property type="entry name" value="Rev_trsase/Diguanyl_cyclase"/>
</dbReference>
<dbReference type="InterPro" id="IPR001633">
    <property type="entry name" value="EAL_dom"/>
</dbReference>
<feature type="domain" description="PAS" evidence="2">
    <location>
        <begin position="136"/>
        <end position="206"/>
    </location>
</feature>
<dbReference type="PROSITE" id="PS50887">
    <property type="entry name" value="GGDEF"/>
    <property type="match status" value="1"/>
</dbReference>
<dbReference type="Gene3D" id="3.20.20.450">
    <property type="entry name" value="EAL domain"/>
    <property type="match status" value="1"/>
</dbReference>
<keyword evidence="7" id="KW-1185">Reference proteome</keyword>
<dbReference type="Proteomes" id="UP000316093">
    <property type="component" value="Chromosome"/>
</dbReference>
<dbReference type="InterPro" id="IPR052155">
    <property type="entry name" value="Biofilm_reg_signaling"/>
</dbReference>
<protein>
    <submittedName>
        <fullName evidence="6">EAL domain-containing protein</fullName>
    </submittedName>
</protein>
<dbReference type="SUPFAM" id="SSF55785">
    <property type="entry name" value="PYP-like sensor domain (PAS domain)"/>
    <property type="match status" value="3"/>
</dbReference>
<dbReference type="GO" id="GO:0003824">
    <property type="term" value="F:catalytic activity"/>
    <property type="evidence" value="ECO:0007669"/>
    <property type="project" value="UniProtKB-ARBA"/>
</dbReference>
<organism evidence="6 7">
    <name type="scientific">Luteibacter pinisoli</name>
    <dbReference type="NCBI Taxonomy" id="2589080"/>
    <lineage>
        <taxon>Bacteria</taxon>
        <taxon>Pseudomonadati</taxon>
        <taxon>Pseudomonadota</taxon>
        <taxon>Gammaproteobacteria</taxon>
        <taxon>Lysobacterales</taxon>
        <taxon>Rhodanobacteraceae</taxon>
        <taxon>Luteibacter</taxon>
    </lineage>
</organism>
<dbReference type="InterPro" id="IPR000160">
    <property type="entry name" value="GGDEF_dom"/>
</dbReference>
<dbReference type="PROSITE" id="PS50112">
    <property type="entry name" value="PAS"/>
    <property type="match status" value="2"/>
</dbReference>
<evidence type="ECO:0000313" key="7">
    <source>
        <dbReference type="Proteomes" id="UP000316093"/>
    </source>
</evidence>
<dbReference type="InterPro" id="IPR013767">
    <property type="entry name" value="PAS_fold"/>
</dbReference>
<dbReference type="InterPro" id="IPR001610">
    <property type="entry name" value="PAC"/>
</dbReference>
<dbReference type="GO" id="GO:0006355">
    <property type="term" value="P:regulation of DNA-templated transcription"/>
    <property type="evidence" value="ECO:0007669"/>
    <property type="project" value="InterPro"/>
</dbReference>
<dbReference type="Gene3D" id="3.30.70.270">
    <property type="match status" value="1"/>
</dbReference>
<feature type="domain" description="PAC" evidence="3">
    <location>
        <begin position="341"/>
        <end position="393"/>
    </location>
</feature>
<dbReference type="SUPFAM" id="SSF141868">
    <property type="entry name" value="EAL domain-like"/>
    <property type="match status" value="1"/>
</dbReference>
<dbReference type="NCBIfam" id="TIGR00254">
    <property type="entry name" value="GGDEF"/>
    <property type="match status" value="1"/>
</dbReference>
<dbReference type="SMART" id="SM00091">
    <property type="entry name" value="PAS"/>
    <property type="match status" value="3"/>
</dbReference>
<accession>A0A4Y5Z732</accession>
<dbReference type="SMART" id="SM00086">
    <property type="entry name" value="PAC"/>
    <property type="match status" value="3"/>
</dbReference>
<dbReference type="KEGG" id="lpy:FIV34_19830"/>
<dbReference type="InterPro" id="IPR013656">
    <property type="entry name" value="PAS_4"/>
</dbReference>
<dbReference type="NCBIfam" id="TIGR00229">
    <property type="entry name" value="sensory_box"/>
    <property type="match status" value="3"/>
</dbReference>
<evidence type="ECO:0000313" key="6">
    <source>
        <dbReference type="EMBL" id="QDE41282.1"/>
    </source>
</evidence>
<evidence type="ECO:0000259" key="5">
    <source>
        <dbReference type="PROSITE" id="PS50887"/>
    </source>
</evidence>
<feature type="domain" description="PAC" evidence="3">
    <location>
        <begin position="210"/>
        <end position="262"/>
    </location>
</feature>
<dbReference type="InterPro" id="IPR035965">
    <property type="entry name" value="PAS-like_dom_sf"/>
</dbReference>
<dbReference type="Pfam" id="PF00563">
    <property type="entry name" value="EAL"/>
    <property type="match status" value="1"/>
</dbReference>
<dbReference type="SUPFAM" id="SSF55073">
    <property type="entry name" value="Nucleotide cyclase"/>
    <property type="match status" value="1"/>
</dbReference>
<dbReference type="PANTHER" id="PTHR44757:SF2">
    <property type="entry name" value="BIOFILM ARCHITECTURE MAINTENANCE PROTEIN MBAA"/>
    <property type="match status" value="1"/>
</dbReference>
<feature type="domain" description="PAS" evidence="2">
    <location>
        <begin position="263"/>
        <end position="336"/>
    </location>
</feature>
<dbReference type="InterPro" id="IPR000700">
    <property type="entry name" value="PAS-assoc_C"/>
</dbReference>